<protein>
    <submittedName>
        <fullName evidence="9">Uncharacterized protein</fullName>
    </submittedName>
</protein>
<keyword evidence="5" id="KW-0395">Inflammatory response</keyword>
<evidence type="ECO:0000256" key="5">
    <source>
        <dbReference type="ARBA" id="ARBA00023198"/>
    </source>
</evidence>
<evidence type="ECO:0000256" key="6">
    <source>
        <dbReference type="SAM" id="MobiDB-lite"/>
    </source>
</evidence>
<dbReference type="AlphaFoldDB" id="A0A0L0FKS4"/>
<evidence type="ECO:0000259" key="7">
    <source>
        <dbReference type="PROSITE" id="PS50004"/>
    </source>
</evidence>
<gene>
    <name evidence="9" type="ORF">SARC_10154</name>
</gene>
<organism evidence="9 10">
    <name type="scientific">Sphaeroforma arctica JP610</name>
    <dbReference type="NCBI Taxonomy" id="667725"/>
    <lineage>
        <taxon>Eukaryota</taxon>
        <taxon>Ichthyosporea</taxon>
        <taxon>Ichthyophonida</taxon>
        <taxon>Sphaeroforma</taxon>
    </lineage>
</organism>
<keyword evidence="4" id="KW-0072">Autophagy</keyword>
<dbReference type="Pfam" id="PF00168">
    <property type="entry name" value="C2"/>
    <property type="match status" value="1"/>
</dbReference>
<dbReference type="InterPro" id="IPR000008">
    <property type="entry name" value="C2_dom"/>
</dbReference>
<dbReference type="SUPFAM" id="SSF46934">
    <property type="entry name" value="UBA-like"/>
    <property type="match status" value="1"/>
</dbReference>
<dbReference type="RefSeq" id="XP_014151289.1">
    <property type="nucleotide sequence ID" value="XM_014295814.1"/>
</dbReference>
<evidence type="ECO:0000256" key="3">
    <source>
        <dbReference type="ARBA" id="ARBA00022859"/>
    </source>
</evidence>
<evidence type="ECO:0000313" key="10">
    <source>
        <dbReference type="Proteomes" id="UP000054560"/>
    </source>
</evidence>
<dbReference type="PROSITE" id="PS51140">
    <property type="entry name" value="CUE"/>
    <property type="match status" value="1"/>
</dbReference>
<proteinExistence type="inferred from homology"/>
<evidence type="ECO:0000259" key="8">
    <source>
        <dbReference type="PROSITE" id="PS51140"/>
    </source>
</evidence>
<dbReference type="EMBL" id="KQ242749">
    <property type="protein sequence ID" value="KNC77387.1"/>
    <property type="molecule type" value="Genomic_DNA"/>
</dbReference>
<reference evidence="9 10" key="1">
    <citation type="submission" date="2011-02" db="EMBL/GenBank/DDBJ databases">
        <title>The Genome Sequence of Sphaeroforma arctica JP610.</title>
        <authorList>
            <consortium name="The Broad Institute Genome Sequencing Platform"/>
            <person name="Russ C."/>
            <person name="Cuomo C."/>
            <person name="Young S.K."/>
            <person name="Zeng Q."/>
            <person name="Gargeya S."/>
            <person name="Alvarado L."/>
            <person name="Berlin A."/>
            <person name="Chapman S.B."/>
            <person name="Chen Z."/>
            <person name="Freedman E."/>
            <person name="Gellesch M."/>
            <person name="Goldberg J."/>
            <person name="Griggs A."/>
            <person name="Gujja S."/>
            <person name="Heilman E."/>
            <person name="Heiman D."/>
            <person name="Howarth C."/>
            <person name="Mehta T."/>
            <person name="Neiman D."/>
            <person name="Pearson M."/>
            <person name="Roberts A."/>
            <person name="Saif S."/>
            <person name="Shea T."/>
            <person name="Shenoy N."/>
            <person name="Sisk P."/>
            <person name="Stolte C."/>
            <person name="Sykes S."/>
            <person name="White J."/>
            <person name="Yandava C."/>
            <person name="Burger G."/>
            <person name="Gray M.W."/>
            <person name="Holland P.W.H."/>
            <person name="King N."/>
            <person name="Lang F.B.F."/>
            <person name="Roger A.J."/>
            <person name="Ruiz-Trillo I."/>
            <person name="Haas B."/>
            <person name="Nusbaum C."/>
            <person name="Birren B."/>
        </authorList>
    </citation>
    <scope>NUCLEOTIDE SEQUENCE [LARGE SCALE GENOMIC DNA]</scope>
    <source>
        <strain evidence="9 10">JP610</strain>
    </source>
</reference>
<feature type="domain" description="C2" evidence="7">
    <location>
        <begin position="1"/>
        <end position="85"/>
    </location>
</feature>
<dbReference type="Gene3D" id="1.10.8.10">
    <property type="entry name" value="DNA helicase RuvA subunit, C-terminal domain"/>
    <property type="match status" value="1"/>
</dbReference>
<dbReference type="PROSITE" id="PS50004">
    <property type="entry name" value="C2"/>
    <property type="match status" value="1"/>
</dbReference>
<dbReference type="GeneID" id="25910658"/>
<comment type="similarity">
    <text evidence="1">Belongs to the tollip family.</text>
</comment>
<dbReference type="GO" id="GO:0006914">
    <property type="term" value="P:autophagy"/>
    <property type="evidence" value="ECO:0007669"/>
    <property type="project" value="UniProtKB-KW"/>
</dbReference>
<dbReference type="GO" id="GO:0043130">
    <property type="term" value="F:ubiquitin binding"/>
    <property type="evidence" value="ECO:0007669"/>
    <property type="project" value="InterPro"/>
</dbReference>
<keyword evidence="3" id="KW-0391">Immunity</keyword>
<dbReference type="InterPro" id="IPR003892">
    <property type="entry name" value="CUE"/>
</dbReference>
<dbReference type="SUPFAM" id="SSF49562">
    <property type="entry name" value="C2 domain (Calcium/lipid-binding domain, CaLB)"/>
    <property type="match status" value="1"/>
</dbReference>
<sequence length="203" mass="22105">GVMPMSVYVQLSIGKHALRSKTASYCGTSPVWNDTIQFGIKNMSPRRIKVEVFSWGLISDDKLGECEVDLESIYAEGAPGVSGKFDVAIGTARTGTVAIAAEVVMVQRSVNEERSNVVQGTGSPAQPQPLSQQPAPTGVAEQHHTSREEQEAIQAEVQQQTERDMTHLKESFPQFDEDLIQNVYVANDSNVQSTATQLLQLGE</sequence>
<dbReference type="GO" id="GO:0045087">
    <property type="term" value="P:innate immune response"/>
    <property type="evidence" value="ECO:0007669"/>
    <property type="project" value="UniProtKB-KW"/>
</dbReference>
<dbReference type="Pfam" id="PF02845">
    <property type="entry name" value="CUE"/>
    <property type="match status" value="1"/>
</dbReference>
<feature type="non-terminal residue" evidence="9">
    <location>
        <position position="1"/>
    </location>
</feature>
<name>A0A0L0FKS4_9EUKA</name>
<feature type="domain" description="CUE" evidence="8">
    <location>
        <begin position="160"/>
        <end position="203"/>
    </location>
</feature>
<accession>A0A0L0FKS4</accession>
<evidence type="ECO:0000256" key="1">
    <source>
        <dbReference type="ARBA" id="ARBA00009278"/>
    </source>
</evidence>
<dbReference type="InterPro" id="IPR009060">
    <property type="entry name" value="UBA-like_sf"/>
</dbReference>
<feature type="compositionally biased region" description="Low complexity" evidence="6">
    <location>
        <begin position="123"/>
        <end position="136"/>
    </location>
</feature>
<dbReference type="SMART" id="SM00546">
    <property type="entry name" value="CUE"/>
    <property type="match status" value="1"/>
</dbReference>
<evidence type="ECO:0000313" key="9">
    <source>
        <dbReference type="EMBL" id="KNC77387.1"/>
    </source>
</evidence>
<evidence type="ECO:0000256" key="2">
    <source>
        <dbReference type="ARBA" id="ARBA00022588"/>
    </source>
</evidence>
<feature type="region of interest" description="Disordered" evidence="6">
    <location>
        <begin position="114"/>
        <end position="150"/>
    </location>
</feature>
<keyword evidence="10" id="KW-1185">Reference proteome</keyword>
<dbReference type="Gene3D" id="2.60.40.150">
    <property type="entry name" value="C2 domain"/>
    <property type="match status" value="1"/>
</dbReference>
<evidence type="ECO:0000256" key="4">
    <source>
        <dbReference type="ARBA" id="ARBA00023006"/>
    </source>
</evidence>
<feature type="compositionally biased region" description="Basic and acidic residues" evidence="6">
    <location>
        <begin position="141"/>
        <end position="150"/>
    </location>
</feature>
<keyword evidence="2" id="KW-0399">Innate immunity</keyword>
<dbReference type="InterPro" id="IPR035892">
    <property type="entry name" value="C2_domain_sf"/>
</dbReference>
<dbReference type="Proteomes" id="UP000054560">
    <property type="component" value="Unassembled WGS sequence"/>
</dbReference>